<dbReference type="OrthoDB" id="1430845at2"/>
<gene>
    <name evidence="2" type="ORF">DCO56_03865</name>
</gene>
<feature type="chain" id="PRO_5016735266" evidence="1">
    <location>
        <begin position="24"/>
        <end position="161"/>
    </location>
</feature>
<reference evidence="2 3" key="1">
    <citation type="submission" date="2018-04" db="EMBL/GenBank/DDBJ databases">
        <title>Sphingobacterium sp. M46 Genome.</title>
        <authorList>
            <person name="Cheng J."/>
            <person name="Li Y."/>
        </authorList>
    </citation>
    <scope>NUCLEOTIDE SEQUENCE [LARGE SCALE GENOMIC DNA]</scope>
    <source>
        <strain evidence="2 3">M46</strain>
    </source>
</reference>
<dbReference type="Pfam" id="PF10029">
    <property type="entry name" value="DUF2271"/>
    <property type="match status" value="1"/>
</dbReference>
<dbReference type="EMBL" id="QCXX01000001">
    <property type="protein sequence ID" value="PUV26111.1"/>
    <property type="molecule type" value="Genomic_DNA"/>
</dbReference>
<comment type="caution">
    <text evidence="2">The sequence shown here is derived from an EMBL/GenBank/DDBJ whole genome shotgun (WGS) entry which is preliminary data.</text>
</comment>
<dbReference type="InterPro" id="IPR014469">
    <property type="entry name" value="DUF2271"/>
</dbReference>
<protein>
    <submittedName>
        <fullName evidence="2">DUF2271 domain-containing protein</fullName>
    </submittedName>
</protein>
<sequence length="161" mass="18000">MNTIIKIALITLLFSAVSVSTFAQTGKYKCMIQMNAYQGEGAYVVISLINPKGAYEKTLAVLGPDKQWYNTLKEWYKFQAKTKEKLSAVTGASVGGGDRAMRTLEIDESKFNKGYKLRFESAVEEQKYHTSDVEIPLTKEAITEKANGKGYIKLVKLNKVQ</sequence>
<keyword evidence="3" id="KW-1185">Reference proteome</keyword>
<dbReference type="RefSeq" id="WP_108632401.1">
    <property type="nucleotide sequence ID" value="NZ_DAMCKI010000008.1"/>
</dbReference>
<proteinExistence type="predicted"/>
<dbReference type="Proteomes" id="UP000250831">
    <property type="component" value="Unassembled WGS sequence"/>
</dbReference>
<evidence type="ECO:0000313" key="2">
    <source>
        <dbReference type="EMBL" id="PUV26111.1"/>
    </source>
</evidence>
<evidence type="ECO:0000256" key="1">
    <source>
        <dbReference type="SAM" id="SignalP"/>
    </source>
</evidence>
<keyword evidence="1" id="KW-0732">Signal</keyword>
<evidence type="ECO:0000313" key="3">
    <source>
        <dbReference type="Proteomes" id="UP000250831"/>
    </source>
</evidence>
<name>A0A363NZM9_9SPHI</name>
<dbReference type="AlphaFoldDB" id="A0A363NZM9"/>
<accession>A0A363NZM9</accession>
<organism evidence="2 3">
    <name type="scientific">Sphingobacterium athyrii</name>
    <dbReference type="NCBI Taxonomy" id="2152717"/>
    <lineage>
        <taxon>Bacteria</taxon>
        <taxon>Pseudomonadati</taxon>
        <taxon>Bacteroidota</taxon>
        <taxon>Sphingobacteriia</taxon>
        <taxon>Sphingobacteriales</taxon>
        <taxon>Sphingobacteriaceae</taxon>
        <taxon>Sphingobacterium</taxon>
    </lineage>
</organism>
<feature type="signal peptide" evidence="1">
    <location>
        <begin position="1"/>
        <end position="23"/>
    </location>
</feature>